<gene>
    <name evidence="3" type="ORF">HYN46_03410</name>
</gene>
<evidence type="ECO:0000313" key="3">
    <source>
        <dbReference type="EMBL" id="AXI01996.1"/>
    </source>
</evidence>
<dbReference type="Proteomes" id="UP000253940">
    <property type="component" value="Chromosome"/>
</dbReference>
<dbReference type="AlphaFoldDB" id="A0A345P3Y7"/>
<sequence length="220" mass="25722">MLGIPVALFFANGIEWYMHKYALHGTPQTGGGRKSFYSLGMKNHWTHHRRVRLAQYRDDELYQHPLENDAGRNEIKGVIFLAGLTTLVFPIAPFFTLTSYYCGWNYYNTHRKSHLDPAWGKKKIPWHYDHHMNTNQDANWCVTKPWFDYLMGTRVISSADLQESNPLGIRLPRVIENKLNLWARRYAPQAFAKLDANMRDEQARRRNGLEDLMPTDIVAK</sequence>
<name>A0A345P3Y7_9GAMM</name>
<reference evidence="3 4" key="1">
    <citation type="submission" date="2018-07" db="EMBL/GenBank/DDBJ databases">
        <title>Genome sequencing of Moraxellaceae gen. HYN0046.</title>
        <authorList>
            <person name="Kim M."/>
            <person name="Yi H."/>
        </authorList>
    </citation>
    <scope>NUCLEOTIDE SEQUENCE [LARGE SCALE GENOMIC DNA]</scope>
    <source>
        <strain evidence="3 4">HYN0046</strain>
    </source>
</reference>
<keyword evidence="1" id="KW-0472">Membrane</keyword>
<proteinExistence type="predicted"/>
<dbReference type="Pfam" id="PF04116">
    <property type="entry name" value="FA_hydroxylase"/>
    <property type="match status" value="1"/>
</dbReference>
<keyword evidence="1" id="KW-0812">Transmembrane</keyword>
<feature type="domain" description="Fatty acid hydroxylase" evidence="2">
    <location>
        <begin position="6"/>
        <end position="153"/>
    </location>
</feature>
<dbReference type="GO" id="GO:0005506">
    <property type="term" value="F:iron ion binding"/>
    <property type="evidence" value="ECO:0007669"/>
    <property type="project" value="InterPro"/>
</dbReference>
<feature type="transmembrane region" description="Helical" evidence="1">
    <location>
        <begin position="78"/>
        <end position="102"/>
    </location>
</feature>
<dbReference type="RefSeq" id="WP_114898106.1">
    <property type="nucleotide sequence ID" value="NZ_CP031222.1"/>
</dbReference>
<dbReference type="GO" id="GO:0016491">
    <property type="term" value="F:oxidoreductase activity"/>
    <property type="evidence" value="ECO:0007669"/>
    <property type="project" value="InterPro"/>
</dbReference>
<evidence type="ECO:0000259" key="2">
    <source>
        <dbReference type="Pfam" id="PF04116"/>
    </source>
</evidence>
<keyword evidence="4" id="KW-1185">Reference proteome</keyword>
<evidence type="ECO:0000313" key="4">
    <source>
        <dbReference type="Proteomes" id="UP000253940"/>
    </source>
</evidence>
<dbReference type="KEGG" id="mbah:HYN46_03410"/>
<accession>A0A345P3Y7</accession>
<keyword evidence="1" id="KW-1133">Transmembrane helix</keyword>
<dbReference type="EMBL" id="CP031222">
    <property type="protein sequence ID" value="AXI01996.1"/>
    <property type="molecule type" value="Genomic_DNA"/>
</dbReference>
<organism evidence="3 4">
    <name type="scientific">Aquirhabdus parva</name>
    <dbReference type="NCBI Taxonomy" id="2283318"/>
    <lineage>
        <taxon>Bacteria</taxon>
        <taxon>Pseudomonadati</taxon>
        <taxon>Pseudomonadota</taxon>
        <taxon>Gammaproteobacteria</taxon>
        <taxon>Moraxellales</taxon>
        <taxon>Moraxellaceae</taxon>
        <taxon>Aquirhabdus</taxon>
    </lineage>
</organism>
<dbReference type="OrthoDB" id="5571491at2"/>
<dbReference type="InterPro" id="IPR006694">
    <property type="entry name" value="Fatty_acid_hydroxylase"/>
</dbReference>
<dbReference type="GO" id="GO:0008610">
    <property type="term" value="P:lipid biosynthetic process"/>
    <property type="evidence" value="ECO:0007669"/>
    <property type="project" value="InterPro"/>
</dbReference>
<evidence type="ECO:0000256" key="1">
    <source>
        <dbReference type="SAM" id="Phobius"/>
    </source>
</evidence>
<protein>
    <recommendedName>
        <fullName evidence="2">Fatty acid hydroxylase domain-containing protein</fullName>
    </recommendedName>
</protein>